<feature type="region of interest" description="Disordered" evidence="6">
    <location>
        <begin position="998"/>
        <end position="1030"/>
    </location>
</feature>
<accession>A0A397UIT3</accession>
<feature type="repeat" description="WD" evidence="5">
    <location>
        <begin position="769"/>
        <end position="811"/>
    </location>
</feature>
<evidence type="ECO:0000256" key="1">
    <source>
        <dbReference type="ARBA" id="ARBA00022574"/>
    </source>
</evidence>
<keyword evidence="9" id="KW-1185">Reference proteome</keyword>
<dbReference type="Pfam" id="PF25313">
    <property type="entry name" value="BRWD_AD"/>
    <property type="match status" value="1"/>
</dbReference>
<dbReference type="PANTHER" id="PTHR16266:SF17">
    <property type="entry name" value="BRWD3"/>
    <property type="match status" value="1"/>
</dbReference>
<feature type="compositionally biased region" description="Low complexity" evidence="6">
    <location>
        <begin position="1105"/>
        <end position="1116"/>
    </location>
</feature>
<dbReference type="PROSITE" id="PS50294">
    <property type="entry name" value="WD_REPEATS_REGION"/>
    <property type="match status" value="4"/>
</dbReference>
<feature type="compositionally biased region" description="Basic and acidic residues" evidence="6">
    <location>
        <begin position="31"/>
        <end position="41"/>
    </location>
</feature>
<dbReference type="InterPro" id="IPR015943">
    <property type="entry name" value="WD40/YVTN_repeat-like_dom_sf"/>
</dbReference>
<dbReference type="EMBL" id="QKWP01001689">
    <property type="protein sequence ID" value="RIB07243.1"/>
    <property type="molecule type" value="Genomic_DNA"/>
</dbReference>
<name>A0A397UIT3_9GLOM</name>
<sequence>MSQDSHNVIFTSHGRNKKRMKSSWSSEDEDTVHQKVEETREEKYERVQLLQTLITLQKRPDTQRAFEILKEDISRKPYLLPLRTDHKGNKHVQSFEQLMKHADDYESEFRRLYSETVKKPDNPNSNKKFREAANLTPGTIFCGQVNQKTEIAVHQMELGGPRPTKDSPLPVYYNSWKQLTTLDGHNQPTYCVVFDKTGRRVFTGSDDSLIRVWCTSTGSLLRALYGHTKAIVDMTINCKNDLLATSSNDKTVVIWSLDTYTAIHRFGMDEMATSILFSPTPIAENRYLIATSDNWHTWVCKYNDTDNSFGPTSKIKPVNAVGSNNRMKCTSFNYTGSMFAISGTDGLIRVYSTIGGTALYDNTNKKGKKAKKPFDLVEIIKQSSDPDDSDDSDDDLISMPTRVVGNGNNNNNDIKNINSDNSNNDDDLFADMNMDMARSLLLAGVKSFNGQNTIQSAGKEFVAPIQNRQTISPLSRHYNVIPSTSKQSIVNTVSSPTISLSLDSTSQSHSSSNHSQLSTTMQSSAMIVSHSQSTSSPIVQTRHVTHSSSTSETQASKTLLISSSGPMTRVARSRSRYQSSRNNTSISAPVSPGYISSAGEASDTLSVNAISRRINRNNNRRTNASAPASPGRNITLSRSINYTNNNVITPATAQNGDDDDQNLINLANYFDPVHIADLDGHTAIVNSLEFAHRSNRLLSGAEDGTARVWEYNYTYKQWTSIILDVRGSNNNTKVTSMRWSLDDTKVIIGNNYGIITIFDSENGEVRVRINAHNDKIFVLDIHPHDCRVMMSAGYDGRIVMWDIIDGRSIKVWDPSNLEFLGDTFEFLDGKFRDDGEMFAVSDGRGKCHLIGIDQTCNYDKYRIRAQHGQRFFEDYTTRSVVFSEQEWTFIDNDSGLPIDPSQQTEVLSLGSVPYERQVPISLAQGRRSRLSSKRLKPDIENKKQILIEEVNKLQQGAIVKVVLNKREVSLRRKKIQIPEEDDDDNYMDIDPLAIEEPIIPLPDDDIDPDYEPGHTDNERSDSDSDGSCNSIVLENNISMDEYYESMAEDSDFEPRKTRSKKARAAMSTRRTKREPNYSDHEESVIESSRKSRRKRRRVSYKDYYDSSSDEPSTPSDDVYEDESADISGADPTSPYRGSENDDDVDAAILAAVEDDVDNVDNRPEWIKSVNPKSIYIPQRGDIVAYFYKGHRTFVERSTTEFPDSKLAKDLSKKSVINALPYNRYPLNDIVFLEIRDVKWFSGPPSYATVSCVILEYTSTDDSLYPMEPDFQQTNQKADISYFDIDGVCEFLVLYKRFVTGVNQSFEVNEKVVVRLDSTDFSGTIAKINPVDDNSWCEFPTYLVKWDEEGQEPSDFFTWEIRKSGIPEVDCSQLTEDERGIFDEVLTEFIGNEDYVLFREHVDFARYTDYLDHVPYPMCLDMILKRVRNGFYRCKQGFKSDLDQIVINAVAYNKRNSAIAKLASQMVSEIEAACNNRGAPLGGGPSKKWKGKAKAS</sequence>
<dbReference type="SUPFAM" id="SSF50978">
    <property type="entry name" value="WD40 repeat-like"/>
    <property type="match status" value="1"/>
</dbReference>
<dbReference type="CDD" id="cd04369">
    <property type="entry name" value="Bromodomain"/>
    <property type="match status" value="1"/>
</dbReference>
<feature type="repeat" description="WD" evidence="5">
    <location>
        <begin position="224"/>
        <end position="265"/>
    </location>
</feature>
<dbReference type="STRING" id="44941.A0A397UIT3"/>
<feature type="region of interest" description="Disordered" evidence="6">
    <location>
        <begin position="1"/>
        <end position="41"/>
    </location>
</feature>
<dbReference type="InterPro" id="IPR024977">
    <property type="entry name" value="Apc4-like_WD40_dom"/>
</dbReference>
<feature type="region of interest" description="Disordered" evidence="6">
    <location>
        <begin position="563"/>
        <end position="588"/>
    </location>
</feature>
<dbReference type="Pfam" id="PF12894">
    <property type="entry name" value="ANAPC4_WD40"/>
    <property type="match status" value="1"/>
</dbReference>
<evidence type="ECO:0000313" key="8">
    <source>
        <dbReference type="EMBL" id="RIB07243.1"/>
    </source>
</evidence>
<keyword evidence="3 4" id="KW-0103">Bromodomain</keyword>
<dbReference type="PROSITE" id="PS00678">
    <property type="entry name" value="WD_REPEATS_1"/>
    <property type="match status" value="1"/>
</dbReference>
<dbReference type="GO" id="GO:0008360">
    <property type="term" value="P:regulation of cell shape"/>
    <property type="evidence" value="ECO:0007669"/>
    <property type="project" value="TreeGrafter"/>
</dbReference>
<feature type="region of interest" description="Disordered" evidence="6">
    <location>
        <begin position="382"/>
        <end position="422"/>
    </location>
</feature>
<feature type="compositionally biased region" description="Basic and acidic residues" evidence="6">
    <location>
        <begin position="1073"/>
        <end position="1089"/>
    </location>
</feature>
<feature type="domain" description="Bromo" evidence="7">
    <location>
        <begin position="1389"/>
        <end position="1459"/>
    </location>
</feature>
<feature type="compositionally biased region" description="Polar residues" evidence="6">
    <location>
        <begin position="1"/>
        <end position="10"/>
    </location>
</feature>
<dbReference type="InterPro" id="IPR001680">
    <property type="entry name" value="WD40_rpt"/>
</dbReference>
<keyword evidence="1 5" id="KW-0853">WD repeat</keyword>
<reference evidence="8 9" key="1">
    <citation type="submission" date="2018-06" db="EMBL/GenBank/DDBJ databases">
        <title>Comparative genomics reveals the genomic features of Rhizophagus irregularis, R. cerebriforme, R. diaphanum and Gigaspora rosea, and their symbiotic lifestyle signature.</title>
        <authorList>
            <person name="Morin E."/>
            <person name="San Clemente H."/>
            <person name="Chen E.C.H."/>
            <person name="De La Providencia I."/>
            <person name="Hainaut M."/>
            <person name="Kuo A."/>
            <person name="Kohler A."/>
            <person name="Murat C."/>
            <person name="Tang N."/>
            <person name="Roy S."/>
            <person name="Loubradou J."/>
            <person name="Henrissat B."/>
            <person name="Grigoriev I.V."/>
            <person name="Corradi N."/>
            <person name="Roux C."/>
            <person name="Martin F.M."/>
        </authorList>
    </citation>
    <scope>NUCLEOTIDE SEQUENCE [LARGE SCALE GENOMIC DNA]</scope>
    <source>
        <strain evidence="8 9">DAOM 194757</strain>
    </source>
</reference>
<evidence type="ECO:0000313" key="9">
    <source>
        <dbReference type="Proteomes" id="UP000266673"/>
    </source>
</evidence>
<dbReference type="InterPro" id="IPR057451">
    <property type="entry name" value="BRWD/PHIP_AD"/>
</dbReference>
<dbReference type="SMART" id="SM00320">
    <property type="entry name" value="WD40"/>
    <property type="match status" value="6"/>
</dbReference>
<gene>
    <name evidence="8" type="ORF">C2G38_2252740</name>
</gene>
<feature type="region of interest" description="Disordered" evidence="6">
    <location>
        <begin position="501"/>
        <end position="524"/>
    </location>
</feature>
<dbReference type="OrthoDB" id="538223at2759"/>
<dbReference type="InterPro" id="IPR036427">
    <property type="entry name" value="Bromodomain-like_sf"/>
</dbReference>
<proteinExistence type="predicted"/>
<dbReference type="InterPro" id="IPR036322">
    <property type="entry name" value="WD40_repeat_dom_sf"/>
</dbReference>
<evidence type="ECO:0000256" key="6">
    <source>
        <dbReference type="SAM" id="MobiDB-lite"/>
    </source>
</evidence>
<dbReference type="GO" id="GO:0006325">
    <property type="term" value="P:chromatin organization"/>
    <property type="evidence" value="ECO:0007669"/>
    <property type="project" value="UniProtKB-ARBA"/>
</dbReference>
<comment type="caution">
    <text evidence="8">The sequence shown here is derived from an EMBL/GenBank/DDBJ whole genome shotgun (WGS) entry which is preliminary data.</text>
</comment>
<feature type="compositionally biased region" description="Low complexity" evidence="6">
    <location>
        <begin position="501"/>
        <end position="520"/>
    </location>
</feature>
<dbReference type="PANTHER" id="PTHR16266">
    <property type="entry name" value="WD REPEAT DOMAIN 9"/>
    <property type="match status" value="1"/>
</dbReference>
<dbReference type="Proteomes" id="UP000266673">
    <property type="component" value="Unassembled WGS sequence"/>
</dbReference>
<feature type="compositionally biased region" description="Acidic residues" evidence="6">
    <location>
        <begin position="385"/>
        <end position="396"/>
    </location>
</feature>
<evidence type="ECO:0000256" key="5">
    <source>
        <dbReference type="PROSITE-ProRule" id="PRU00221"/>
    </source>
</evidence>
<protein>
    <recommendedName>
        <fullName evidence="7">Bromo domain-containing protein</fullName>
    </recommendedName>
</protein>
<dbReference type="InterPro" id="IPR019775">
    <property type="entry name" value="WD40_repeat_CS"/>
</dbReference>
<dbReference type="PROSITE" id="PS50014">
    <property type="entry name" value="BROMODOMAIN_2"/>
    <property type="match status" value="1"/>
</dbReference>
<feature type="compositionally biased region" description="Basic and acidic residues" evidence="6">
    <location>
        <begin position="1011"/>
        <end position="1022"/>
    </location>
</feature>
<evidence type="ECO:0000256" key="2">
    <source>
        <dbReference type="ARBA" id="ARBA00022737"/>
    </source>
</evidence>
<feature type="repeat" description="WD" evidence="5">
    <location>
        <begin position="678"/>
        <end position="710"/>
    </location>
</feature>
<evidence type="ECO:0000259" key="7">
    <source>
        <dbReference type="PROSITE" id="PS50014"/>
    </source>
</evidence>
<evidence type="ECO:0000256" key="3">
    <source>
        <dbReference type="ARBA" id="ARBA00023117"/>
    </source>
</evidence>
<feature type="repeat" description="WD" evidence="5">
    <location>
        <begin position="182"/>
        <end position="223"/>
    </location>
</feature>
<dbReference type="GO" id="GO:0006357">
    <property type="term" value="P:regulation of transcription by RNA polymerase II"/>
    <property type="evidence" value="ECO:0007669"/>
    <property type="project" value="TreeGrafter"/>
</dbReference>
<feature type="compositionally biased region" description="Low complexity" evidence="6">
    <location>
        <begin position="405"/>
        <end position="422"/>
    </location>
</feature>
<dbReference type="InterPro" id="IPR001487">
    <property type="entry name" value="Bromodomain"/>
</dbReference>
<keyword evidence="2" id="KW-0677">Repeat</keyword>
<dbReference type="GO" id="GO:0007010">
    <property type="term" value="P:cytoskeleton organization"/>
    <property type="evidence" value="ECO:0007669"/>
    <property type="project" value="TreeGrafter"/>
</dbReference>
<dbReference type="Gene3D" id="2.130.10.10">
    <property type="entry name" value="YVTN repeat-like/Quinoprotein amine dehydrogenase"/>
    <property type="match status" value="3"/>
</dbReference>
<feature type="region of interest" description="Disordered" evidence="6">
    <location>
        <begin position="1047"/>
        <end position="1141"/>
    </location>
</feature>
<dbReference type="Pfam" id="PF00400">
    <property type="entry name" value="WD40"/>
    <property type="match status" value="3"/>
</dbReference>
<dbReference type="SMART" id="SM00297">
    <property type="entry name" value="BROMO"/>
    <property type="match status" value="1"/>
</dbReference>
<organism evidence="8 9">
    <name type="scientific">Gigaspora rosea</name>
    <dbReference type="NCBI Taxonomy" id="44941"/>
    <lineage>
        <taxon>Eukaryota</taxon>
        <taxon>Fungi</taxon>
        <taxon>Fungi incertae sedis</taxon>
        <taxon>Mucoromycota</taxon>
        <taxon>Glomeromycotina</taxon>
        <taxon>Glomeromycetes</taxon>
        <taxon>Diversisporales</taxon>
        <taxon>Gigasporaceae</taxon>
        <taxon>Gigaspora</taxon>
    </lineage>
</organism>
<dbReference type="Gene3D" id="1.20.920.10">
    <property type="entry name" value="Bromodomain-like"/>
    <property type="match status" value="1"/>
</dbReference>
<dbReference type="Pfam" id="PF00439">
    <property type="entry name" value="Bromodomain"/>
    <property type="match status" value="1"/>
</dbReference>
<evidence type="ECO:0000256" key="4">
    <source>
        <dbReference type="PROSITE-ProRule" id="PRU00035"/>
    </source>
</evidence>
<dbReference type="SUPFAM" id="SSF47370">
    <property type="entry name" value="Bromodomain"/>
    <property type="match status" value="1"/>
</dbReference>
<dbReference type="GO" id="GO:0005634">
    <property type="term" value="C:nucleus"/>
    <property type="evidence" value="ECO:0007669"/>
    <property type="project" value="TreeGrafter"/>
</dbReference>
<dbReference type="InterPro" id="IPR052060">
    <property type="entry name" value="Bromo_WD_repeat"/>
</dbReference>
<dbReference type="PROSITE" id="PS50082">
    <property type="entry name" value="WD_REPEATS_2"/>
    <property type="match status" value="4"/>
</dbReference>